<feature type="region of interest" description="Disordered" evidence="1">
    <location>
        <begin position="1"/>
        <end position="29"/>
    </location>
</feature>
<feature type="compositionally biased region" description="Basic and acidic residues" evidence="1">
    <location>
        <begin position="939"/>
        <end position="948"/>
    </location>
</feature>
<reference evidence="2" key="1">
    <citation type="submission" date="2023-03" db="EMBL/GenBank/DDBJ databases">
        <title>Massive genome expansion in bonnet fungi (Mycena s.s.) driven by repeated elements and novel gene families across ecological guilds.</title>
        <authorList>
            <consortium name="Lawrence Berkeley National Laboratory"/>
            <person name="Harder C.B."/>
            <person name="Miyauchi S."/>
            <person name="Viragh M."/>
            <person name="Kuo A."/>
            <person name="Thoen E."/>
            <person name="Andreopoulos B."/>
            <person name="Lu D."/>
            <person name="Skrede I."/>
            <person name="Drula E."/>
            <person name="Henrissat B."/>
            <person name="Morin E."/>
            <person name="Kohler A."/>
            <person name="Barry K."/>
            <person name="LaButti K."/>
            <person name="Morin E."/>
            <person name="Salamov A."/>
            <person name="Lipzen A."/>
            <person name="Mereny Z."/>
            <person name="Hegedus B."/>
            <person name="Baldrian P."/>
            <person name="Stursova M."/>
            <person name="Weitz H."/>
            <person name="Taylor A."/>
            <person name="Grigoriev I.V."/>
            <person name="Nagy L.G."/>
            <person name="Martin F."/>
            <person name="Kauserud H."/>
        </authorList>
    </citation>
    <scope>NUCLEOTIDE SEQUENCE</scope>
    <source>
        <strain evidence="2">CBHHK067</strain>
    </source>
</reference>
<feature type="region of interest" description="Disordered" evidence="1">
    <location>
        <begin position="467"/>
        <end position="550"/>
    </location>
</feature>
<comment type="caution">
    <text evidence="2">The sequence shown here is derived from an EMBL/GenBank/DDBJ whole genome shotgun (WGS) entry which is preliminary data.</text>
</comment>
<feature type="region of interest" description="Disordered" evidence="1">
    <location>
        <begin position="565"/>
        <end position="664"/>
    </location>
</feature>
<accession>A0AAD7DUH5</accession>
<feature type="region of interest" description="Disordered" evidence="1">
    <location>
        <begin position="54"/>
        <end position="161"/>
    </location>
</feature>
<gene>
    <name evidence="2" type="ORF">B0H17DRAFT_1129334</name>
</gene>
<feature type="compositionally biased region" description="Basic and acidic residues" evidence="1">
    <location>
        <begin position="831"/>
        <end position="891"/>
    </location>
</feature>
<sequence length="1265" mass="139223">MSKPKSRHKEPTDSYIPGPRVDKRSTYWTNFSHPEIRVRRQLEMAEKRARMVEQRAAKVAEKKLKRRRWDPPKPLLAEPAESTPPPIARDAADGSQASFHLHQDQHLRTSSPSARGISQPPPPDEDMSQFSFHFPQYDFQDPRALSRHGDSHPSERHSLTSDERMAIEALAILAAGVAVNALDGPEQEGVDSILAKADQLSELEQHEGLPNSSGSEPNFWGMIEAAAAQIDFHHLPAGITPLAQGQRAWAAGALVLTRSQAAQIYVALLNTGQELLQPTGEQQLQWRWRNKLGGQYLTYFQERTIDTWRIRVQHDLTAQEAARALHASCKDIQPFKILPLPSMGPTSLATNGHEPRQRMGTTCPAARNLSIDDASEARRPKTASQSQAHQLGGTCVPGRENYPESPLSSLSDEDSEMPLANLELEAAYKRYSTAVSKLQAWDEATRSTRRNRSWETTVTALRKAVEKARKGVEAAGDSPSEQPAPLAPTEQGTSHLSPAAPPDSPSEEPRPSPPPSRARCNYRPPHLQTLRARSPRHSSPPSRAHRVYRPRHLQRYMLAFRAYDEDPADSRPPPLADSPAAALAPTEQQGASQLSPASPPDSPSEKPAPLTPAEQGTSHLLPAASPQDSPPVALAPPSSKPVPSLSPDEAQDARRQWNARQPERDARACIDAEFFRWGHAVLIGRLRGQNITADAYRSGYQPEFSTFLRSPDSDGAPACDWVRVPAPLLGEHFIEHMLDDQWHESQSVGGSGGSGDVWGGGGRGEWQGHLAGGMQPWGTGRFRRTLPKPLLHKNGVRILTGTGAQRIWWPSFHRTLSQPLLHKHGHPEDLVDEQAKGSEGKGKRRQRGEGKGRRQGGEGAEGKGGEGKGKGKGEGEGEGEGRKDHQGKGEESEGELEGALKQWMRRKRKREREKEKTVPLLKEDSLGGREVKSGTSSKGRPELAEAEKSVEEALRDELISGWPGPILHAAYIRDVQELCPNAGALTWKIFLRIHRTAGANKNYVYVYFKGVCSAVNYIICSSEEVALDYFAWKGMPTITREVGGDPKRTSAGGVLRQTLEDVKTVTQGLDPRAWAFFCETLKVRGITIETIFSNGATEAQHKLALLQAQMDVMIPEMTMLSLATKKIPEGESLALIHLNAADLKKWAAVKQAEFEAEKGRTAESDRVHGGQFCLRKVEGVMGSNHKSPEGILDMATATESKNAARCDHVKLGLDNDGRESSNMFKFYAQAWPAHRPDIARVSNWLPQARGLHADLRAKVTVLETP</sequence>
<feature type="compositionally biased region" description="Basic and acidic residues" evidence="1">
    <location>
        <begin position="912"/>
        <end position="932"/>
    </location>
</feature>
<dbReference type="AlphaFoldDB" id="A0AAD7DUH5"/>
<keyword evidence="3" id="KW-1185">Reference proteome</keyword>
<feature type="region of interest" description="Disordered" evidence="1">
    <location>
        <begin position="831"/>
        <end position="948"/>
    </location>
</feature>
<evidence type="ECO:0000313" key="2">
    <source>
        <dbReference type="EMBL" id="KAJ7699264.1"/>
    </source>
</evidence>
<feature type="compositionally biased region" description="Low complexity" evidence="1">
    <location>
        <begin position="630"/>
        <end position="647"/>
    </location>
</feature>
<feature type="compositionally biased region" description="Polar residues" evidence="1">
    <location>
        <begin position="586"/>
        <end position="596"/>
    </location>
</feature>
<dbReference type="Proteomes" id="UP001221757">
    <property type="component" value="Unassembled WGS sequence"/>
</dbReference>
<name>A0AAD7DUH5_MYCRO</name>
<dbReference type="EMBL" id="JARKIE010000023">
    <property type="protein sequence ID" value="KAJ7699264.1"/>
    <property type="molecule type" value="Genomic_DNA"/>
</dbReference>
<evidence type="ECO:0000256" key="1">
    <source>
        <dbReference type="SAM" id="MobiDB-lite"/>
    </source>
</evidence>
<feature type="region of interest" description="Disordered" evidence="1">
    <location>
        <begin position="374"/>
        <end position="415"/>
    </location>
</feature>
<feature type="region of interest" description="Disordered" evidence="1">
    <location>
        <begin position="744"/>
        <end position="764"/>
    </location>
</feature>
<evidence type="ECO:0000313" key="3">
    <source>
        <dbReference type="Proteomes" id="UP001221757"/>
    </source>
</evidence>
<feature type="compositionally biased region" description="Gly residues" evidence="1">
    <location>
        <begin position="749"/>
        <end position="764"/>
    </location>
</feature>
<feature type="compositionally biased region" description="Basic and acidic residues" evidence="1">
    <location>
        <begin position="651"/>
        <end position="664"/>
    </location>
</feature>
<organism evidence="2 3">
    <name type="scientific">Mycena rosella</name>
    <name type="common">Pink bonnet</name>
    <name type="synonym">Agaricus rosellus</name>
    <dbReference type="NCBI Taxonomy" id="1033263"/>
    <lineage>
        <taxon>Eukaryota</taxon>
        <taxon>Fungi</taxon>
        <taxon>Dikarya</taxon>
        <taxon>Basidiomycota</taxon>
        <taxon>Agaricomycotina</taxon>
        <taxon>Agaricomycetes</taxon>
        <taxon>Agaricomycetidae</taxon>
        <taxon>Agaricales</taxon>
        <taxon>Marasmiineae</taxon>
        <taxon>Mycenaceae</taxon>
        <taxon>Mycena</taxon>
    </lineage>
</organism>
<feature type="compositionally biased region" description="Basic and acidic residues" evidence="1">
    <location>
        <begin position="147"/>
        <end position="161"/>
    </location>
</feature>
<proteinExistence type="predicted"/>
<protein>
    <submittedName>
        <fullName evidence="2">Uncharacterized protein</fullName>
    </submittedName>
</protein>